<feature type="compositionally biased region" description="Basic and acidic residues" evidence="1">
    <location>
        <begin position="1"/>
        <end position="13"/>
    </location>
</feature>
<organism evidence="2 3">
    <name type="scientific">Crocosphaera subtropica (strain ATCC 51142 / BH68)</name>
    <name type="common">Cyanothece sp. (strain ATCC 51142)</name>
    <dbReference type="NCBI Taxonomy" id="43989"/>
    <lineage>
        <taxon>Bacteria</taxon>
        <taxon>Bacillati</taxon>
        <taxon>Cyanobacteriota</taxon>
        <taxon>Cyanophyceae</taxon>
        <taxon>Oscillatoriophycideae</taxon>
        <taxon>Chroococcales</taxon>
        <taxon>Aphanothecaceae</taxon>
        <taxon>Crocosphaera</taxon>
        <taxon>Crocosphaera subtropica</taxon>
    </lineage>
</organism>
<gene>
    <name evidence="2" type="ordered locus">cce_4284</name>
</gene>
<evidence type="ECO:0000256" key="1">
    <source>
        <dbReference type="SAM" id="MobiDB-lite"/>
    </source>
</evidence>
<reference evidence="2 3" key="1">
    <citation type="journal article" date="2008" name="Proc. Natl. Acad. Sci. U.S.A.">
        <title>The genome of Cyanothece 51142, a unicellular diazotrophic cyanobacterium important in the marine nitrogen cycle.</title>
        <authorList>
            <person name="Welsh E.A."/>
            <person name="Liberton M."/>
            <person name="Stoeckel J."/>
            <person name="Loh T."/>
            <person name="Elvitigala T."/>
            <person name="Wang C."/>
            <person name="Wollam A."/>
            <person name="Fulton R.S."/>
            <person name="Clifton S.W."/>
            <person name="Jacobs J.M."/>
            <person name="Aurora R."/>
            <person name="Ghosh B.K."/>
            <person name="Sherman L.A."/>
            <person name="Smith R.D."/>
            <person name="Wilson R.K."/>
            <person name="Pakrasi H.B."/>
        </authorList>
    </citation>
    <scope>NUCLEOTIDE SEQUENCE [LARGE SCALE GENOMIC DNA]</scope>
    <source>
        <strain evidence="3">ATCC 51142 / BH68</strain>
    </source>
</reference>
<protein>
    <submittedName>
        <fullName evidence="2">Uncharacterized protein</fullName>
    </submittedName>
</protein>
<dbReference type="EMBL" id="CP000806">
    <property type="protein sequence ID" value="ACB53632.1"/>
    <property type="molecule type" value="Genomic_DNA"/>
</dbReference>
<dbReference type="KEGG" id="cyt:cce_4284"/>
<sequence>MRIFSPHDEEIIKQSDPSEQVSVRDKTTSPLDLSLTINFD</sequence>
<keyword evidence="3" id="KW-1185">Reference proteome</keyword>
<dbReference type="STRING" id="43989.cce_4284"/>
<accession>B1WSQ3</accession>
<dbReference type="AlphaFoldDB" id="B1WSQ3"/>
<evidence type="ECO:0000313" key="3">
    <source>
        <dbReference type="Proteomes" id="UP000001203"/>
    </source>
</evidence>
<name>B1WSQ3_CROS5</name>
<dbReference type="HOGENOM" id="CLU_3288300_0_0_3"/>
<dbReference type="Proteomes" id="UP000001203">
    <property type="component" value="Chromosome circular"/>
</dbReference>
<proteinExistence type="predicted"/>
<feature type="region of interest" description="Disordered" evidence="1">
    <location>
        <begin position="1"/>
        <end position="27"/>
    </location>
</feature>
<evidence type="ECO:0000313" key="2">
    <source>
        <dbReference type="EMBL" id="ACB53632.1"/>
    </source>
</evidence>